<evidence type="ECO:0000256" key="7">
    <source>
        <dbReference type="ARBA" id="ARBA00023136"/>
    </source>
</evidence>
<keyword evidence="6 8" id="KW-1133">Transmembrane helix</keyword>
<name>A0ABQ5NQY5_9BACI</name>
<evidence type="ECO:0000256" key="4">
    <source>
        <dbReference type="ARBA" id="ARBA00022475"/>
    </source>
</evidence>
<dbReference type="Pfam" id="PF12698">
    <property type="entry name" value="ABC2_membrane_3"/>
    <property type="match status" value="1"/>
</dbReference>
<sequence>MTILKTKFLLLLRRPGGYIVSTIIICLFAYLMGAGQQGKQPIAVASTMKEEATAQTMEELRKLADLDYTLYTEQKARQLVKDGQVDVAIFLQEDAYHLLVAVDFMDTRILQNELTAIYANRLNETALLDAFPKARQAEVASIVAHAKETPAFAIQYKGFGHEEAFKYDSKLHSLFGFTLFMVIYTVANGVNHIVMERRNGIWNRLIVSRIKKWEVYVANLVYTFLSGYFQIVLVFCIFYFFVDVNFYGGFVASLLAIIPYLLCIVALAMFVASITNTPGKFNAAMTVIAVPFAMLGGAYWPLEVVSSKIILALSYISPIKYGLEILKGVTIDESAYTALLQPFSLLVFIAVVLMGIGINVMEKKVEN</sequence>
<feature type="domain" description="ABC transmembrane type-2" evidence="9">
    <location>
        <begin position="136"/>
        <end position="364"/>
    </location>
</feature>
<dbReference type="InterPro" id="IPR047817">
    <property type="entry name" value="ABC2_TM_bact-type"/>
</dbReference>
<feature type="transmembrane region" description="Helical" evidence="8">
    <location>
        <begin position="215"/>
        <end position="241"/>
    </location>
</feature>
<feature type="transmembrane region" description="Helical" evidence="8">
    <location>
        <begin position="247"/>
        <end position="271"/>
    </location>
</feature>
<feature type="transmembrane region" description="Helical" evidence="8">
    <location>
        <begin position="12"/>
        <end position="32"/>
    </location>
</feature>
<accession>A0ABQ5NQY5</accession>
<comment type="similarity">
    <text evidence="2">Belongs to the ABC-2 integral membrane protein family.</text>
</comment>
<evidence type="ECO:0000313" key="10">
    <source>
        <dbReference type="EMBL" id="GLC90543.1"/>
    </source>
</evidence>
<keyword evidence="7 8" id="KW-0472">Membrane</keyword>
<evidence type="ECO:0000256" key="2">
    <source>
        <dbReference type="ARBA" id="ARBA00007783"/>
    </source>
</evidence>
<dbReference type="RefSeq" id="WP_264990452.1">
    <property type="nucleotide sequence ID" value="NZ_BRZA01000012.1"/>
</dbReference>
<proteinExistence type="inferred from homology"/>
<evidence type="ECO:0000256" key="3">
    <source>
        <dbReference type="ARBA" id="ARBA00022448"/>
    </source>
</evidence>
<evidence type="ECO:0000256" key="5">
    <source>
        <dbReference type="ARBA" id="ARBA00022692"/>
    </source>
</evidence>
<evidence type="ECO:0000256" key="8">
    <source>
        <dbReference type="SAM" id="Phobius"/>
    </source>
</evidence>
<dbReference type="PANTHER" id="PTHR30294:SF29">
    <property type="entry name" value="MULTIDRUG ABC TRANSPORTER PERMEASE YBHS-RELATED"/>
    <property type="match status" value="1"/>
</dbReference>
<dbReference type="InterPro" id="IPR051449">
    <property type="entry name" value="ABC-2_transporter_component"/>
</dbReference>
<dbReference type="Proteomes" id="UP001065593">
    <property type="component" value="Unassembled WGS sequence"/>
</dbReference>
<feature type="transmembrane region" description="Helical" evidence="8">
    <location>
        <begin position="174"/>
        <end position="194"/>
    </location>
</feature>
<reference evidence="10" key="1">
    <citation type="submission" date="2022-08" db="EMBL/GenBank/DDBJ databases">
        <title>Draft genome sequence of Lysinibacillus sp. strain KH24.</title>
        <authorList>
            <person name="Kanbe H."/>
            <person name="Itoh H."/>
        </authorList>
    </citation>
    <scope>NUCLEOTIDE SEQUENCE</scope>
    <source>
        <strain evidence="10">KH24</strain>
    </source>
</reference>
<protein>
    <recommendedName>
        <fullName evidence="9">ABC transmembrane type-2 domain-containing protein</fullName>
    </recommendedName>
</protein>
<gene>
    <name evidence="10" type="ORF">LYSBPC_36700</name>
</gene>
<keyword evidence="4" id="KW-1003">Cell membrane</keyword>
<dbReference type="PANTHER" id="PTHR30294">
    <property type="entry name" value="MEMBRANE COMPONENT OF ABC TRANSPORTER YHHJ-RELATED"/>
    <property type="match status" value="1"/>
</dbReference>
<dbReference type="PROSITE" id="PS51012">
    <property type="entry name" value="ABC_TM2"/>
    <property type="match status" value="1"/>
</dbReference>
<evidence type="ECO:0000313" key="11">
    <source>
        <dbReference type="Proteomes" id="UP001065593"/>
    </source>
</evidence>
<feature type="transmembrane region" description="Helical" evidence="8">
    <location>
        <begin position="283"/>
        <end position="302"/>
    </location>
</feature>
<dbReference type="EMBL" id="BRZA01000012">
    <property type="protein sequence ID" value="GLC90543.1"/>
    <property type="molecule type" value="Genomic_DNA"/>
</dbReference>
<feature type="transmembrane region" description="Helical" evidence="8">
    <location>
        <begin position="343"/>
        <end position="361"/>
    </location>
</feature>
<evidence type="ECO:0000256" key="6">
    <source>
        <dbReference type="ARBA" id="ARBA00022989"/>
    </source>
</evidence>
<keyword evidence="11" id="KW-1185">Reference proteome</keyword>
<organism evidence="10 11">
    <name type="scientific">Lysinibacillus piscis</name>
    <dbReference type="NCBI Taxonomy" id="2518931"/>
    <lineage>
        <taxon>Bacteria</taxon>
        <taxon>Bacillati</taxon>
        <taxon>Bacillota</taxon>
        <taxon>Bacilli</taxon>
        <taxon>Bacillales</taxon>
        <taxon>Bacillaceae</taxon>
        <taxon>Lysinibacillus</taxon>
    </lineage>
</organism>
<keyword evidence="3" id="KW-0813">Transport</keyword>
<comment type="caution">
    <text evidence="10">The sequence shown here is derived from an EMBL/GenBank/DDBJ whole genome shotgun (WGS) entry which is preliminary data.</text>
</comment>
<evidence type="ECO:0000256" key="1">
    <source>
        <dbReference type="ARBA" id="ARBA00004651"/>
    </source>
</evidence>
<comment type="subcellular location">
    <subcellularLocation>
        <location evidence="1">Cell membrane</location>
        <topology evidence="1">Multi-pass membrane protein</topology>
    </subcellularLocation>
</comment>
<evidence type="ECO:0000259" key="9">
    <source>
        <dbReference type="PROSITE" id="PS51012"/>
    </source>
</evidence>
<dbReference type="InterPro" id="IPR013525">
    <property type="entry name" value="ABC2_TM"/>
</dbReference>
<keyword evidence="5 8" id="KW-0812">Transmembrane</keyword>